<name>A0A1G6VLL1_PEPNI</name>
<dbReference type="InterPro" id="IPR005337">
    <property type="entry name" value="RapZ-like"/>
</dbReference>
<reference evidence="7 8" key="1">
    <citation type="submission" date="2016-10" db="EMBL/GenBank/DDBJ databases">
        <authorList>
            <person name="de Groot N.N."/>
        </authorList>
    </citation>
    <scope>NUCLEOTIDE SEQUENCE [LARGE SCALE GENOMIC DNA]</scope>
    <source>
        <strain evidence="7 8">DSM 20475</strain>
    </source>
</reference>
<feature type="domain" description="RapZ C-terminal" evidence="6">
    <location>
        <begin position="167"/>
        <end position="283"/>
    </location>
</feature>
<evidence type="ECO:0000256" key="4">
    <source>
        <dbReference type="HAMAP-Rule" id="MF_00636"/>
    </source>
</evidence>
<dbReference type="SUPFAM" id="SSF52540">
    <property type="entry name" value="P-loop containing nucleoside triphosphate hydrolases"/>
    <property type="match status" value="1"/>
</dbReference>
<keyword evidence="1 4" id="KW-0547">Nucleotide-binding</keyword>
<dbReference type="RefSeq" id="WP_091791539.1">
    <property type="nucleotide sequence ID" value="NZ_FNAF01000004.1"/>
</dbReference>
<dbReference type="Gene3D" id="3.40.50.300">
    <property type="entry name" value="P-loop containing nucleotide triphosphate hydrolases"/>
    <property type="match status" value="1"/>
</dbReference>
<evidence type="ECO:0000259" key="5">
    <source>
        <dbReference type="Pfam" id="PF03668"/>
    </source>
</evidence>
<keyword evidence="8" id="KW-1185">Reference proteome</keyword>
<dbReference type="STRING" id="2741.SAMN04489866_10477"/>
<protein>
    <submittedName>
        <fullName evidence="7">UPF0042 nucleotide-binding protein</fullName>
    </submittedName>
</protein>
<proteinExistence type="inferred from homology"/>
<dbReference type="Pfam" id="PF03668">
    <property type="entry name" value="RapZ-like_N"/>
    <property type="match status" value="1"/>
</dbReference>
<feature type="binding site" evidence="4">
    <location>
        <begin position="63"/>
        <end position="66"/>
    </location>
    <ligand>
        <name>GTP</name>
        <dbReference type="ChEBI" id="CHEBI:37565"/>
    </ligand>
</feature>
<evidence type="ECO:0000256" key="3">
    <source>
        <dbReference type="ARBA" id="ARBA00023134"/>
    </source>
</evidence>
<dbReference type="Pfam" id="PF22740">
    <property type="entry name" value="PapZ_C"/>
    <property type="match status" value="1"/>
</dbReference>
<dbReference type="InterPro" id="IPR053930">
    <property type="entry name" value="RapZ-like_N"/>
</dbReference>
<dbReference type="AlphaFoldDB" id="A0A1G6VLL1"/>
<dbReference type="Proteomes" id="UP000198995">
    <property type="component" value="Unassembled WGS sequence"/>
</dbReference>
<keyword evidence="3 4" id="KW-0342">GTP-binding</keyword>
<dbReference type="GO" id="GO:0005525">
    <property type="term" value="F:GTP binding"/>
    <property type="evidence" value="ECO:0007669"/>
    <property type="project" value="UniProtKB-UniRule"/>
</dbReference>
<evidence type="ECO:0000259" key="6">
    <source>
        <dbReference type="Pfam" id="PF22740"/>
    </source>
</evidence>
<dbReference type="GO" id="GO:0005524">
    <property type="term" value="F:ATP binding"/>
    <property type="evidence" value="ECO:0007669"/>
    <property type="project" value="UniProtKB-UniRule"/>
</dbReference>
<feature type="binding site" evidence="4">
    <location>
        <begin position="12"/>
        <end position="19"/>
    </location>
    <ligand>
        <name>ATP</name>
        <dbReference type="ChEBI" id="CHEBI:30616"/>
    </ligand>
</feature>
<organism evidence="7 8">
    <name type="scientific">Peptococcus niger</name>
    <dbReference type="NCBI Taxonomy" id="2741"/>
    <lineage>
        <taxon>Bacteria</taxon>
        <taxon>Bacillati</taxon>
        <taxon>Bacillota</taxon>
        <taxon>Clostridia</taxon>
        <taxon>Eubacteriales</taxon>
        <taxon>Peptococcaceae</taxon>
        <taxon>Peptococcus</taxon>
    </lineage>
</organism>
<dbReference type="OrthoDB" id="9784461at2"/>
<dbReference type="PIRSF" id="PIRSF005052">
    <property type="entry name" value="P-loopkin"/>
    <property type="match status" value="1"/>
</dbReference>
<dbReference type="InterPro" id="IPR027417">
    <property type="entry name" value="P-loop_NTPase"/>
</dbReference>
<evidence type="ECO:0000313" key="7">
    <source>
        <dbReference type="EMBL" id="SDD54520.1"/>
    </source>
</evidence>
<feature type="domain" description="RapZ-like N-terminal" evidence="5">
    <location>
        <begin position="7"/>
        <end position="156"/>
    </location>
</feature>
<accession>A0A1G6VLL1</accession>
<evidence type="ECO:0000256" key="2">
    <source>
        <dbReference type="ARBA" id="ARBA00022840"/>
    </source>
</evidence>
<evidence type="ECO:0000256" key="1">
    <source>
        <dbReference type="ARBA" id="ARBA00022741"/>
    </source>
</evidence>
<dbReference type="EMBL" id="FNAF01000004">
    <property type="protein sequence ID" value="SDD54520.1"/>
    <property type="molecule type" value="Genomic_DNA"/>
</dbReference>
<evidence type="ECO:0000313" key="8">
    <source>
        <dbReference type="Proteomes" id="UP000198995"/>
    </source>
</evidence>
<keyword evidence="2 4" id="KW-0067">ATP-binding</keyword>
<dbReference type="PANTHER" id="PTHR30448:SF0">
    <property type="entry name" value="RNASE ADAPTER PROTEIN RAPZ"/>
    <property type="match status" value="1"/>
</dbReference>
<dbReference type="InterPro" id="IPR053931">
    <property type="entry name" value="RapZ_C"/>
</dbReference>
<dbReference type="NCBIfam" id="NF003828">
    <property type="entry name" value="PRK05416.1"/>
    <property type="match status" value="1"/>
</dbReference>
<sequence>MQAEKKFVIVTGLSGAGKTQASKVLEDMGYFCVDNLPSPLISRFADLIVTSEGNINKVCLVVDLRDESFLDSIDEALAYLHAIGINYDIIFLEASDEVLVRRFKESRRSHPQSKDGSLLSGIRLEREALSHLRDLAQTVIDTSQLTNAELRQTLLDGLKPRDFRIGVTLTSFGFKHGIPIDADIIMDVRFMANPYYVPELRELTGRDPAVQKYIHDRPETQRFLRHFSDLILELLPEYMQEGKNQLSIGIGCTGGQHRSIAMTIALARRLTENGYDVTVNHRDH</sequence>
<gene>
    <name evidence="7" type="ORF">SAMN04489866_10477</name>
</gene>
<dbReference type="HAMAP" id="MF_00636">
    <property type="entry name" value="RapZ_like"/>
    <property type="match status" value="1"/>
</dbReference>
<dbReference type="PANTHER" id="PTHR30448">
    <property type="entry name" value="RNASE ADAPTER PROTEIN RAPZ"/>
    <property type="match status" value="1"/>
</dbReference>